<comment type="subcellular location">
    <subcellularLocation>
        <location evidence="1">Nucleus</location>
    </subcellularLocation>
</comment>
<dbReference type="SMART" id="SM00132">
    <property type="entry name" value="LIM"/>
    <property type="match status" value="2"/>
</dbReference>
<evidence type="ECO:0000256" key="3">
    <source>
        <dbReference type="ARBA" id="ARBA00022723"/>
    </source>
</evidence>
<dbReference type="OrthoDB" id="1679758at2759"/>
<evidence type="ECO:0000256" key="6">
    <source>
        <dbReference type="ARBA" id="ARBA00023038"/>
    </source>
</evidence>
<evidence type="ECO:0000256" key="8">
    <source>
        <dbReference type="PROSITE-ProRule" id="PRU00125"/>
    </source>
</evidence>
<dbReference type="PANTHER" id="PTHR24215:SF35">
    <property type="entry name" value="MUSCLE LIM PROTEIN MLP84B"/>
    <property type="match status" value="1"/>
</dbReference>
<dbReference type="EMBL" id="WVUK01000066">
    <property type="protein sequence ID" value="KAF7488519.1"/>
    <property type="molecule type" value="Genomic_DNA"/>
</dbReference>
<dbReference type="GO" id="GO:0060537">
    <property type="term" value="P:muscle tissue development"/>
    <property type="evidence" value="ECO:0007669"/>
    <property type="project" value="TreeGrafter"/>
</dbReference>
<evidence type="ECO:0000256" key="5">
    <source>
        <dbReference type="ARBA" id="ARBA00022833"/>
    </source>
</evidence>
<dbReference type="FunFam" id="2.10.110.10:FF:000001">
    <property type="entry name" value="Cysteine and glycine-rich protein 1"/>
    <property type="match status" value="2"/>
</dbReference>
<protein>
    <submittedName>
        <fullName evidence="10">Cysteine and glycine-rich protein 3</fullName>
    </submittedName>
</protein>
<sequence>MSNICLRCNKAVYAAEELLAGGQKWHKTCFKCNLCNKRLDSTNVNAHDNALWCKQCYGRKFGPKGYGFGGGAGALSMDVGEHLGNRESQMTNKPAAVYAAEELLAGGQKWHKVCFKCNLCNKRLDSTNVNAHDNALWCKQCYGRKFGPKGYGFGGGAGALSMDVGEHLGNREPCAMTNKPKGVNV</sequence>
<evidence type="ECO:0000256" key="4">
    <source>
        <dbReference type="ARBA" id="ARBA00022737"/>
    </source>
</evidence>
<dbReference type="GO" id="GO:0046872">
    <property type="term" value="F:metal ion binding"/>
    <property type="evidence" value="ECO:0007669"/>
    <property type="project" value="UniProtKB-KW"/>
</dbReference>
<dbReference type="Proteomes" id="UP000070412">
    <property type="component" value="Unassembled WGS sequence"/>
</dbReference>
<evidence type="ECO:0000313" key="12">
    <source>
        <dbReference type="Proteomes" id="UP000070412"/>
    </source>
</evidence>
<dbReference type="GO" id="GO:0007517">
    <property type="term" value="P:muscle organ development"/>
    <property type="evidence" value="ECO:0007669"/>
    <property type="project" value="UniProtKB-KW"/>
</dbReference>
<dbReference type="PANTHER" id="PTHR24215">
    <property type="entry name" value="RHO-GTPASE-ACTIVATING PROTEIN LRG1"/>
    <property type="match status" value="1"/>
</dbReference>
<evidence type="ECO:0000259" key="9">
    <source>
        <dbReference type="PROSITE" id="PS50023"/>
    </source>
</evidence>
<evidence type="ECO:0000313" key="11">
    <source>
        <dbReference type="EnsemblMetazoa" id="KAF7488519.1"/>
    </source>
</evidence>
<keyword evidence="2" id="KW-0517">Myogenesis</keyword>
<dbReference type="SUPFAM" id="SSF57716">
    <property type="entry name" value="Glucocorticoid receptor-like (DNA-binding domain)"/>
    <property type="match status" value="4"/>
</dbReference>
<keyword evidence="3 8" id="KW-0479">Metal-binding</keyword>
<accession>A0A834VAW1</accession>
<dbReference type="AlphaFoldDB" id="A0A834VAW1"/>
<keyword evidence="6 8" id="KW-0440">LIM domain</keyword>
<reference evidence="12" key="1">
    <citation type="journal article" date="2020" name="PLoS Negl. Trop. Dis.">
        <title>High-quality nuclear genome for Sarcoptes scabiei-A critical resource for a neglected parasite.</title>
        <authorList>
            <person name="Korhonen P.K."/>
            <person name="Gasser R.B."/>
            <person name="Ma G."/>
            <person name="Wang T."/>
            <person name="Stroehlein A.J."/>
            <person name="Young N.D."/>
            <person name="Ang C.S."/>
            <person name="Fernando D.D."/>
            <person name="Lu H.C."/>
            <person name="Taylor S."/>
            <person name="Reynolds S.L."/>
            <person name="Mofiz E."/>
            <person name="Najaraj S.H."/>
            <person name="Gowda H."/>
            <person name="Madugundu A."/>
            <person name="Renuse S."/>
            <person name="Holt D."/>
            <person name="Pandey A."/>
            <person name="Papenfuss A.T."/>
            <person name="Fischer K."/>
        </authorList>
    </citation>
    <scope>NUCLEOTIDE SEQUENCE [LARGE SCALE GENOMIC DNA]</scope>
</reference>
<dbReference type="PROSITE" id="PS50023">
    <property type="entry name" value="LIM_DOMAIN_2"/>
    <property type="match status" value="2"/>
</dbReference>
<reference evidence="11" key="3">
    <citation type="submission" date="2022-06" db="UniProtKB">
        <authorList>
            <consortium name="EnsemblMetazoa"/>
        </authorList>
    </citation>
    <scope>IDENTIFICATION</scope>
</reference>
<dbReference type="EnsemblMetazoa" id="SSS_491s_mrna">
    <property type="protein sequence ID" value="KAF7488519.1"/>
    <property type="gene ID" value="SSS_491"/>
</dbReference>
<proteinExistence type="predicted"/>
<organism evidence="10">
    <name type="scientific">Sarcoptes scabiei</name>
    <name type="common">Itch mite</name>
    <name type="synonym">Acarus scabiei</name>
    <dbReference type="NCBI Taxonomy" id="52283"/>
    <lineage>
        <taxon>Eukaryota</taxon>
        <taxon>Metazoa</taxon>
        <taxon>Ecdysozoa</taxon>
        <taxon>Arthropoda</taxon>
        <taxon>Chelicerata</taxon>
        <taxon>Arachnida</taxon>
        <taxon>Acari</taxon>
        <taxon>Acariformes</taxon>
        <taxon>Sarcoptiformes</taxon>
        <taxon>Astigmata</taxon>
        <taxon>Psoroptidia</taxon>
        <taxon>Sarcoptoidea</taxon>
        <taxon>Sarcoptidae</taxon>
        <taxon>Sarcoptinae</taxon>
        <taxon>Sarcoptes</taxon>
    </lineage>
</organism>
<dbReference type="GO" id="GO:0045214">
    <property type="term" value="P:sarcomere organization"/>
    <property type="evidence" value="ECO:0007669"/>
    <property type="project" value="TreeGrafter"/>
</dbReference>
<evidence type="ECO:0000256" key="2">
    <source>
        <dbReference type="ARBA" id="ARBA00022541"/>
    </source>
</evidence>
<evidence type="ECO:0000313" key="10">
    <source>
        <dbReference type="EMBL" id="KAF7488519.1"/>
    </source>
</evidence>
<keyword evidence="12" id="KW-1185">Reference proteome</keyword>
<dbReference type="GO" id="GO:0005634">
    <property type="term" value="C:nucleus"/>
    <property type="evidence" value="ECO:0007669"/>
    <property type="project" value="UniProtKB-SubCell"/>
</dbReference>
<name>A0A834VAW1_SARSC</name>
<evidence type="ECO:0000256" key="7">
    <source>
        <dbReference type="ARBA" id="ARBA00023242"/>
    </source>
</evidence>
<keyword evidence="5 8" id="KW-0862">Zinc</keyword>
<feature type="domain" description="LIM zinc-binding" evidence="9">
    <location>
        <begin position="88"/>
        <end position="148"/>
    </location>
</feature>
<feature type="domain" description="LIM zinc-binding" evidence="9">
    <location>
        <begin position="3"/>
        <end position="63"/>
    </location>
</feature>
<gene>
    <name evidence="10" type="primary">SSS_491g</name>
    <name evidence="10" type="ORF">SSS_491</name>
</gene>
<dbReference type="Pfam" id="PF00412">
    <property type="entry name" value="LIM"/>
    <property type="match status" value="2"/>
</dbReference>
<dbReference type="GO" id="GO:0030018">
    <property type="term" value="C:Z disc"/>
    <property type="evidence" value="ECO:0007669"/>
    <property type="project" value="TreeGrafter"/>
</dbReference>
<dbReference type="Gene3D" id="2.10.110.10">
    <property type="entry name" value="Cysteine Rich Protein"/>
    <property type="match status" value="2"/>
</dbReference>
<dbReference type="GO" id="GO:0042805">
    <property type="term" value="F:actinin binding"/>
    <property type="evidence" value="ECO:0007669"/>
    <property type="project" value="TreeGrafter"/>
</dbReference>
<evidence type="ECO:0000256" key="1">
    <source>
        <dbReference type="ARBA" id="ARBA00004123"/>
    </source>
</evidence>
<dbReference type="InterPro" id="IPR001781">
    <property type="entry name" value="Znf_LIM"/>
</dbReference>
<dbReference type="GO" id="GO:0008307">
    <property type="term" value="F:structural constituent of muscle"/>
    <property type="evidence" value="ECO:0007669"/>
    <property type="project" value="TreeGrafter"/>
</dbReference>
<keyword evidence="4" id="KW-0677">Repeat</keyword>
<keyword evidence="7" id="KW-0539">Nucleus</keyword>
<dbReference type="PROSITE" id="PS00478">
    <property type="entry name" value="LIM_DOMAIN_1"/>
    <property type="match status" value="1"/>
</dbReference>
<reference evidence="10" key="2">
    <citation type="submission" date="2020-01" db="EMBL/GenBank/DDBJ databases">
        <authorList>
            <person name="Korhonen P.K.K."/>
            <person name="Guangxu M.G."/>
            <person name="Wang T.W."/>
            <person name="Stroehlein A.J.S."/>
            <person name="Young N.D."/>
            <person name="Ang C.-S.A."/>
            <person name="Fernando D.W.F."/>
            <person name="Lu H.L."/>
            <person name="Taylor S.T."/>
            <person name="Ehtesham M.E.M."/>
            <person name="Najaraj S.H.N."/>
            <person name="Harsha G.H.G."/>
            <person name="Madugundu A.M."/>
            <person name="Renuse S.R."/>
            <person name="Holt D.H."/>
            <person name="Pandey A.P."/>
            <person name="Papenfuss A.P."/>
            <person name="Gasser R.B.G."/>
            <person name="Fischer K.F."/>
        </authorList>
    </citation>
    <scope>NUCLEOTIDE SEQUENCE</scope>
    <source>
        <strain evidence="10">SSS_KF_BRIS2020</strain>
    </source>
</reference>